<comment type="function">
    <text evidence="3 18">Catalyzes the conversion of 3-deoxy-D-arabino-heptulosonate 7-phosphate (DAHP) to dehydroquinate (DHQ).</text>
</comment>
<dbReference type="GO" id="GO:0009073">
    <property type="term" value="P:aromatic amino acid family biosynthetic process"/>
    <property type="evidence" value="ECO:0007669"/>
    <property type="project" value="UniProtKB-KW"/>
</dbReference>
<dbReference type="GO" id="GO:0009423">
    <property type="term" value="P:chorismate biosynthetic process"/>
    <property type="evidence" value="ECO:0007669"/>
    <property type="project" value="UniProtKB-UniRule"/>
</dbReference>
<name>A0A845MJD4_9PROT</name>
<dbReference type="HAMAP" id="MF_00110">
    <property type="entry name" value="DHQ_synthase"/>
    <property type="match status" value="1"/>
</dbReference>
<comment type="caution">
    <text evidence="21">The sequence shown here is derived from an EMBL/GenBank/DDBJ whole genome shotgun (WGS) entry which is preliminary data.</text>
</comment>
<feature type="binding site" evidence="18">
    <location>
        <position position="277"/>
    </location>
    <ligand>
        <name>Zn(2+)</name>
        <dbReference type="ChEBI" id="CHEBI:29105"/>
    </ligand>
</feature>
<keyword evidence="14 18" id="KW-0520">NAD</keyword>
<dbReference type="InterPro" id="IPR056179">
    <property type="entry name" value="DHQS_C"/>
</dbReference>
<evidence type="ECO:0000256" key="16">
    <source>
        <dbReference type="ARBA" id="ARBA00023239"/>
    </source>
</evidence>
<comment type="subcellular location">
    <subcellularLocation>
        <location evidence="4 18">Cytoplasm</location>
    </subcellularLocation>
</comment>
<gene>
    <name evidence="18" type="primary">aroB</name>
    <name evidence="21" type="ORF">GQF03_14470</name>
</gene>
<dbReference type="InterPro" id="IPR050071">
    <property type="entry name" value="Dehydroquinate_synthase"/>
</dbReference>
<dbReference type="PIRSF" id="PIRSF001455">
    <property type="entry name" value="DHQ_synth"/>
    <property type="match status" value="1"/>
</dbReference>
<feature type="binding site" evidence="18">
    <location>
        <position position="163"/>
    </location>
    <ligand>
        <name>NAD(+)</name>
        <dbReference type="ChEBI" id="CHEBI:57540"/>
    </ligand>
</feature>
<dbReference type="RefSeq" id="WP_161340001.1">
    <property type="nucleotide sequence ID" value="NZ_JBHSDG010000003.1"/>
</dbReference>
<dbReference type="EC" id="4.2.3.4" evidence="7 18"/>
<dbReference type="Gene3D" id="1.20.1090.10">
    <property type="entry name" value="Dehydroquinate synthase-like - alpha domain"/>
    <property type="match status" value="1"/>
</dbReference>
<dbReference type="PANTHER" id="PTHR43622:SF7">
    <property type="entry name" value="3-DEHYDROQUINATE SYNTHASE, CHLOROPLASTIC"/>
    <property type="match status" value="1"/>
</dbReference>
<keyword evidence="12 18" id="KW-0547">Nucleotide-binding</keyword>
<sequence>MTDTSLAPDTLESRVPVSLDARSYDILIGTKLIASSGTILKPILKNSRVAIVTDETVAARHLEKLQEALDTAGIDHTAIIFPPGEGSKSIAIYSDLMNRLLDARIQRDEALIALGGGVIGDLTGFAAATLRRGVDFIQIPTTLLSQVDSSVGGKTGLNAPQGKNLIGAFYQPRLVLADISLLDSLPQREILAGYAEVVKYGLLGDRDFFEWLEINGKKVVDGDTAARIHAVEQSVKTKARIVAQDEREGGVRALLNLGHTFGHALEAETGYGQHLNHGEAVAIGMIMAAELSVRAGSLNRQDCGRIRAHFEAVGLPLQVPDIPGVVWSPEKILGHMRQDKKISGGKITLILLKDIGEAFGTKDISEQDILALLAQELPG</sequence>
<dbReference type="InterPro" id="IPR030960">
    <property type="entry name" value="DHQS/DOIS_N"/>
</dbReference>
<evidence type="ECO:0000256" key="4">
    <source>
        <dbReference type="ARBA" id="ARBA00004496"/>
    </source>
</evidence>
<dbReference type="Proteomes" id="UP000445696">
    <property type="component" value="Unassembled WGS sequence"/>
</dbReference>
<dbReference type="GO" id="GO:0008652">
    <property type="term" value="P:amino acid biosynthetic process"/>
    <property type="evidence" value="ECO:0007669"/>
    <property type="project" value="UniProtKB-KW"/>
</dbReference>
<evidence type="ECO:0000256" key="11">
    <source>
        <dbReference type="ARBA" id="ARBA00022723"/>
    </source>
</evidence>
<dbReference type="InterPro" id="IPR016037">
    <property type="entry name" value="DHQ_synth_AroB"/>
</dbReference>
<feature type="domain" description="3-dehydroquinate synthase N-terminal" evidence="19">
    <location>
        <begin position="79"/>
        <end position="190"/>
    </location>
</feature>
<evidence type="ECO:0000313" key="21">
    <source>
        <dbReference type="EMBL" id="MZR23540.1"/>
    </source>
</evidence>
<evidence type="ECO:0000256" key="3">
    <source>
        <dbReference type="ARBA" id="ARBA00003485"/>
    </source>
</evidence>
<feature type="binding site" evidence="18">
    <location>
        <position position="259"/>
    </location>
    <ligand>
        <name>Zn(2+)</name>
        <dbReference type="ChEBI" id="CHEBI:29105"/>
    </ligand>
</feature>
<evidence type="ECO:0000256" key="18">
    <source>
        <dbReference type="HAMAP-Rule" id="MF_00110"/>
    </source>
</evidence>
<comment type="pathway">
    <text evidence="5 18">Metabolic intermediate biosynthesis; chorismate biosynthesis; chorismate from D-erythrose 4-phosphate and phosphoenolpyruvate: step 2/7.</text>
</comment>
<dbReference type="Gene3D" id="3.40.50.1970">
    <property type="match status" value="1"/>
</dbReference>
<comment type="cofactor">
    <cofactor evidence="18">
        <name>Co(2+)</name>
        <dbReference type="ChEBI" id="CHEBI:48828"/>
    </cofactor>
    <cofactor evidence="18">
        <name>Zn(2+)</name>
        <dbReference type="ChEBI" id="CHEBI:29105"/>
    </cofactor>
    <text evidence="18">Binds 1 divalent metal cation per subunit. Can use either Co(2+) or Zn(2+).</text>
</comment>
<dbReference type="FunFam" id="3.40.50.1970:FF:000001">
    <property type="entry name" value="3-dehydroquinate synthase"/>
    <property type="match status" value="1"/>
</dbReference>
<evidence type="ECO:0000256" key="2">
    <source>
        <dbReference type="ARBA" id="ARBA00001911"/>
    </source>
</evidence>
<dbReference type="GO" id="GO:0005737">
    <property type="term" value="C:cytoplasm"/>
    <property type="evidence" value="ECO:0007669"/>
    <property type="project" value="UniProtKB-SubCell"/>
</dbReference>
<keyword evidence="16 18" id="KW-0456">Lyase</keyword>
<dbReference type="OrthoDB" id="9806583at2"/>
<dbReference type="GO" id="GO:0046872">
    <property type="term" value="F:metal ion binding"/>
    <property type="evidence" value="ECO:0007669"/>
    <property type="project" value="UniProtKB-KW"/>
</dbReference>
<keyword evidence="10 18" id="KW-0028">Amino-acid biosynthesis</keyword>
<dbReference type="SUPFAM" id="SSF56796">
    <property type="entry name" value="Dehydroquinate synthase-like"/>
    <property type="match status" value="1"/>
</dbReference>
<evidence type="ECO:0000256" key="7">
    <source>
        <dbReference type="ARBA" id="ARBA00013031"/>
    </source>
</evidence>
<evidence type="ECO:0000256" key="10">
    <source>
        <dbReference type="ARBA" id="ARBA00022605"/>
    </source>
</evidence>
<keyword evidence="9 18" id="KW-0963">Cytoplasm</keyword>
<reference evidence="21 22" key="1">
    <citation type="journal article" date="2014" name="Int. J. Syst. Evol. Microbiol.">
        <title>Sneathiella chungangensis sp. nov., isolated from a marine sand, and emended description of the genus Sneathiella.</title>
        <authorList>
            <person name="Siamphan C."/>
            <person name="Kim H."/>
            <person name="Lee J.S."/>
            <person name="Kim W."/>
        </authorList>
    </citation>
    <scope>NUCLEOTIDE SEQUENCE [LARGE SCALE GENOMIC DNA]</scope>
    <source>
        <strain evidence="21 22">KCTC 32476</strain>
    </source>
</reference>
<evidence type="ECO:0000256" key="15">
    <source>
        <dbReference type="ARBA" id="ARBA00023141"/>
    </source>
</evidence>
<comment type="caution">
    <text evidence="18">Lacks conserved residue(s) required for the propagation of feature annotation.</text>
</comment>
<keyword evidence="15 18" id="KW-0057">Aromatic amino acid biosynthesis</keyword>
<protein>
    <recommendedName>
        <fullName evidence="8 18">3-dehydroquinate synthase</fullName>
        <shortName evidence="18">DHQS</shortName>
        <ecNumber evidence="7 18">4.2.3.4</ecNumber>
    </recommendedName>
</protein>
<evidence type="ECO:0000256" key="8">
    <source>
        <dbReference type="ARBA" id="ARBA00017684"/>
    </source>
</evidence>
<proteinExistence type="inferred from homology"/>
<dbReference type="AlphaFoldDB" id="A0A845MJD4"/>
<dbReference type="InterPro" id="IPR030963">
    <property type="entry name" value="DHQ_synth_fam"/>
</dbReference>
<evidence type="ECO:0000256" key="1">
    <source>
        <dbReference type="ARBA" id="ARBA00001393"/>
    </source>
</evidence>
<comment type="similarity">
    <text evidence="6 18">Belongs to the sugar phosphate cyclases superfamily. Dehydroquinate synthase family.</text>
</comment>
<dbReference type="GO" id="GO:0003856">
    <property type="term" value="F:3-dehydroquinate synthase activity"/>
    <property type="evidence" value="ECO:0007669"/>
    <property type="project" value="UniProtKB-UniRule"/>
</dbReference>
<evidence type="ECO:0000256" key="12">
    <source>
        <dbReference type="ARBA" id="ARBA00022741"/>
    </source>
</evidence>
<keyword evidence="22" id="KW-1185">Reference proteome</keyword>
<evidence type="ECO:0000313" key="22">
    <source>
        <dbReference type="Proteomes" id="UP000445696"/>
    </source>
</evidence>
<evidence type="ECO:0000256" key="5">
    <source>
        <dbReference type="ARBA" id="ARBA00004661"/>
    </source>
</evidence>
<dbReference type="GO" id="GO:0000166">
    <property type="term" value="F:nucleotide binding"/>
    <property type="evidence" value="ECO:0007669"/>
    <property type="project" value="UniProtKB-KW"/>
</dbReference>
<feature type="domain" description="3-dehydroquinate synthase C-terminal" evidence="20">
    <location>
        <begin position="193"/>
        <end position="341"/>
    </location>
</feature>
<keyword evidence="11 18" id="KW-0479">Metal-binding</keyword>
<evidence type="ECO:0000259" key="20">
    <source>
        <dbReference type="Pfam" id="PF24621"/>
    </source>
</evidence>
<keyword evidence="17 18" id="KW-0170">Cobalt</keyword>
<dbReference type="Pfam" id="PF01761">
    <property type="entry name" value="DHQ_synthase"/>
    <property type="match status" value="1"/>
</dbReference>
<feature type="binding site" evidence="18">
    <location>
        <begin position="141"/>
        <end position="142"/>
    </location>
    <ligand>
        <name>NAD(+)</name>
        <dbReference type="ChEBI" id="CHEBI:57540"/>
    </ligand>
</feature>
<evidence type="ECO:0000256" key="13">
    <source>
        <dbReference type="ARBA" id="ARBA00022833"/>
    </source>
</evidence>
<evidence type="ECO:0000256" key="9">
    <source>
        <dbReference type="ARBA" id="ARBA00022490"/>
    </source>
</evidence>
<keyword evidence="13 18" id="KW-0862">Zinc</keyword>
<dbReference type="NCBIfam" id="TIGR01357">
    <property type="entry name" value="aroB"/>
    <property type="match status" value="1"/>
</dbReference>
<feature type="binding site" evidence="18">
    <location>
        <begin position="117"/>
        <end position="121"/>
    </location>
    <ligand>
        <name>NAD(+)</name>
        <dbReference type="ChEBI" id="CHEBI:57540"/>
    </ligand>
</feature>
<evidence type="ECO:0000259" key="19">
    <source>
        <dbReference type="Pfam" id="PF01761"/>
    </source>
</evidence>
<organism evidence="21 22">
    <name type="scientific">Sneathiella chungangensis</name>
    <dbReference type="NCBI Taxonomy" id="1418234"/>
    <lineage>
        <taxon>Bacteria</taxon>
        <taxon>Pseudomonadati</taxon>
        <taxon>Pseudomonadota</taxon>
        <taxon>Alphaproteobacteria</taxon>
        <taxon>Sneathiellales</taxon>
        <taxon>Sneathiellaceae</taxon>
        <taxon>Sneathiella</taxon>
    </lineage>
</organism>
<feature type="binding site" evidence="18">
    <location>
        <position position="196"/>
    </location>
    <ligand>
        <name>Zn(2+)</name>
        <dbReference type="ChEBI" id="CHEBI:29105"/>
    </ligand>
</feature>
<dbReference type="UniPathway" id="UPA00053">
    <property type="reaction ID" value="UER00085"/>
</dbReference>
<accession>A0A845MJD4</accession>
<dbReference type="EMBL" id="WTVA01000015">
    <property type="protein sequence ID" value="MZR23540.1"/>
    <property type="molecule type" value="Genomic_DNA"/>
</dbReference>
<comment type="catalytic activity">
    <reaction evidence="1 18">
        <text>7-phospho-2-dehydro-3-deoxy-D-arabino-heptonate = 3-dehydroquinate + phosphate</text>
        <dbReference type="Rhea" id="RHEA:21968"/>
        <dbReference type="ChEBI" id="CHEBI:32364"/>
        <dbReference type="ChEBI" id="CHEBI:43474"/>
        <dbReference type="ChEBI" id="CHEBI:58394"/>
        <dbReference type="EC" id="4.2.3.4"/>
    </reaction>
</comment>
<feature type="binding site" evidence="18">
    <location>
        <position position="154"/>
    </location>
    <ligand>
        <name>NAD(+)</name>
        <dbReference type="ChEBI" id="CHEBI:57540"/>
    </ligand>
</feature>
<comment type="cofactor">
    <cofactor evidence="2 18">
        <name>NAD(+)</name>
        <dbReference type="ChEBI" id="CHEBI:57540"/>
    </cofactor>
</comment>
<dbReference type="CDD" id="cd08195">
    <property type="entry name" value="DHQS"/>
    <property type="match status" value="1"/>
</dbReference>
<evidence type="ECO:0000256" key="14">
    <source>
        <dbReference type="ARBA" id="ARBA00023027"/>
    </source>
</evidence>
<dbReference type="Pfam" id="PF24621">
    <property type="entry name" value="DHQS_C"/>
    <property type="match status" value="1"/>
</dbReference>
<evidence type="ECO:0000256" key="6">
    <source>
        <dbReference type="ARBA" id="ARBA00005412"/>
    </source>
</evidence>
<dbReference type="PANTHER" id="PTHR43622">
    <property type="entry name" value="3-DEHYDROQUINATE SYNTHASE"/>
    <property type="match status" value="1"/>
</dbReference>
<evidence type="ECO:0000256" key="17">
    <source>
        <dbReference type="ARBA" id="ARBA00023285"/>
    </source>
</evidence>